<sequence>MGMKDRSFAYCMKFCIRAVVLKDDSEETLAKLRELLSDDMKTPITHLPMSDWIKAALLKLGKGEAEWMEDEIGVGYLLGAYDAYDSMYQEGELGFDLNDLENLRDLK</sequence>
<organism evidence="1 2">
    <name type="scientific">Enterococcus cecorum</name>
    <dbReference type="NCBI Taxonomy" id="44008"/>
    <lineage>
        <taxon>Bacteria</taxon>
        <taxon>Bacillati</taxon>
        <taxon>Bacillota</taxon>
        <taxon>Bacilli</taxon>
        <taxon>Lactobacillales</taxon>
        <taxon>Enterococcaceae</taxon>
        <taxon>Enterococcus</taxon>
    </lineage>
</organism>
<protein>
    <submittedName>
        <fullName evidence="1">Uncharacterized protein</fullName>
    </submittedName>
</protein>
<proteinExistence type="predicted"/>
<dbReference type="EMBL" id="JABAFV010000005">
    <property type="protein sequence ID" value="NME49487.1"/>
    <property type="molecule type" value="Genomic_DNA"/>
</dbReference>
<dbReference type="RefSeq" id="WP_168930601.1">
    <property type="nucleotide sequence ID" value="NZ_JABAFV010000005.1"/>
</dbReference>
<reference evidence="1 2" key="1">
    <citation type="submission" date="2020-04" db="EMBL/GenBank/DDBJ databases">
        <authorList>
            <person name="Hitch T.C.A."/>
            <person name="Wylensek D."/>
            <person name="Clavel T."/>
        </authorList>
    </citation>
    <scope>NUCLEOTIDE SEQUENCE [LARGE SCALE GENOMIC DNA]</scope>
    <source>
        <strain evidence="1 2">WCA-380-WT-3C</strain>
    </source>
</reference>
<dbReference type="AlphaFoldDB" id="A0A7X9NLE8"/>
<evidence type="ECO:0000313" key="1">
    <source>
        <dbReference type="EMBL" id="NME49487.1"/>
    </source>
</evidence>
<accession>A0A7X9NLE8</accession>
<comment type="caution">
    <text evidence="1">The sequence shown here is derived from an EMBL/GenBank/DDBJ whole genome shotgun (WGS) entry which is preliminary data.</text>
</comment>
<dbReference type="Proteomes" id="UP000588071">
    <property type="component" value="Unassembled WGS sequence"/>
</dbReference>
<evidence type="ECO:0000313" key="2">
    <source>
        <dbReference type="Proteomes" id="UP000588071"/>
    </source>
</evidence>
<gene>
    <name evidence="1" type="ORF">HF857_04345</name>
</gene>
<name>A0A7X9NLE8_9ENTE</name>